<reference evidence="6 7" key="1">
    <citation type="submission" date="2021-11" db="EMBL/GenBank/DDBJ databases">
        <title>Seasonal and diel survey of microbial diversity of the Tyrrhenian coast.</title>
        <authorList>
            <person name="Gattoni G."/>
            <person name="Corral P."/>
        </authorList>
    </citation>
    <scope>NUCLEOTIDE SEQUENCE [LARGE SCALE GENOMIC DNA]</scope>
    <source>
        <strain evidence="6 7">Mr9</strain>
    </source>
</reference>
<keyword evidence="3" id="KW-0597">Phosphoprotein</keyword>
<dbReference type="SMART" id="SM00388">
    <property type="entry name" value="HisKA"/>
    <property type="match status" value="1"/>
</dbReference>
<dbReference type="PROSITE" id="PS50109">
    <property type="entry name" value="HIS_KIN"/>
    <property type="match status" value="1"/>
</dbReference>
<dbReference type="SUPFAM" id="SSF47384">
    <property type="entry name" value="Homodimeric domain of signal transducing histidine kinase"/>
    <property type="match status" value="1"/>
</dbReference>
<evidence type="ECO:0000313" key="7">
    <source>
        <dbReference type="Proteomes" id="UP001197770"/>
    </source>
</evidence>
<evidence type="ECO:0000256" key="1">
    <source>
        <dbReference type="ARBA" id="ARBA00000085"/>
    </source>
</evidence>
<dbReference type="EMBL" id="JAJGMW010000004">
    <property type="protein sequence ID" value="MCC4211936.1"/>
    <property type="molecule type" value="Genomic_DNA"/>
</dbReference>
<protein>
    <recommendedName>
        <fullName evidence="2">histidine kinase</fullName>
        <ecNumber evidence="2">2.7.13.3</ecNumber>
    </recommendedName>
</protein>
<evidence type="ECO:0000256" key="3">
    <source>
        <dbReference type="ARBA" id="ARBA00022553"/>
    </source>
</evidence>
<dbReference type="InterPro" id="IPR003661">
    <property type="entry name" value="HisK_dim/P_dom"/>
</dbReference>
<dbReference type="RefSeq" id="WP_228229038.1">
    <property type="nucleotide sequence ID" value="NZ_JAJGMW010000004.1"/>
</dbReference>
<feature type="transmembrane region" description="Helical" evidence="4">
    <location>
        <begin position="7"/>
        <end position="27"/>
    </location>
</feature>
<keyword evidence="7" id="KW-1185">Reference proteome</keyword>
<dbReference type="PANTHER" id="PTHR43547">
    <property type="entry name" value="TWO-COMPONENT HISTIDINE KINASE"/>
    <property type="match status" value="1"/>
</dbReference>
<keyword evidence="4" id="KW-0812">Transmembrane</keyword>
<keyword evidence="4" id="KW-0472">Membrane</keyword>
<dbReference type="Gene3D" id="1.10.287.130">
    <property type="match status" value="1"/>
</dbReference>
<dbReference type="InterPro" id="IPR005467">
    <property type="entry name" value="His_kinase_dom"/>
</dbReference>
<dbReference type="Gene3D" id="3.30.565.10">
    <property type="entry name" value="Histidine kinase-like ATPase, C-terminal domain"/>
    <property type="match status" value="1"/>
</dbReference>
<evidence type="ECO:0000256" key="4">
    <source>
        <dbReference type="SAM" id="Phobius"/>
    </source>
</evidence>
<feature type="domain" description="Histidine kinase" evidence="5">
    <location>
        <begin position="283"/>
        <end position="495"/>
    </location>
</feature>
<dbReference type="SUPFAM" id="SSF55874">
    <property type="entry name" value="ATPase domain of HSP90 chaperone/DNA topoisomerase II/histidine kinase"/>
    <property type="match status" value="1"/>
</dbReference>
<dbReference type="CDD" id="cd00082">
    <property type="entry name" value="HisKA"/>
    <property type="match status" value="1"/>
</dbReference>
<organism evidence="6 7">
    <name type="scientific">Leeuwenhoekiella parthenopeia</name>
    <dbReference type="NCBI Taxonomy" id="2890320"/>
    <lineage>
        <taxon>Bacteria</taxon>
        <taxon>Pseudomonadati</taxon>
        <taxon>Bacteroidota</taxon>
        <taxon>Flavobacteriia</taxon>
        <taxon>Flavobacteriales</taxon>
        <taxon>Flavobacteriaceae</taxon>
        <taxon>Leeuwenhoekiella</taxon>
    </lineage>
</organism>
<dbReference type="InterPro" id="IPR036097">
    <property type="entry name" value="HisK_dim/P_sf"/>
</dbReference>
<comment type="caution">
    <text evidence="6">The sequence shown here is derived from an EMBL/GenBank/DDBJ whole genome shotgun (WGS) entry which is preliminary data.</text>
</comment>
<evidence type="ECO:0000313" key="6">
    <source>
        <dbReference type="EMBL" id="MCC4211936.1"/>
    </source>
</evidence>
<dbReference type="InterPro" id="IPR036890">
    <property type="entry name" value="HATPase_C_sf"/>
</dbReference>
<dbReference type="PANTHER" id="PTHR43547:SF2">
    <property type="entry name" value="HYBRID SIGNAL TRANSDUCTION HISTIDINE KINASE C"/>
    <property type="match status" value="1"/>
</dbReference>
<accession>A0ABS8GS17</accession>
<dbReference type="GO" id="GO:0016301">
    <property type="term" value="F:kinase activity"/>
    <property type="evidence" value="ECO:0007669"/>
    <property type="project" value="UniProtKB-KW"/>
</dbReference>
<dbReference type="EC" id="2.7.13.3" evidence="2"/>
<dbReference type="Pfam" id="PF02518">
    <property type="entry name" value="HATPase_c"/>
    <property type="match status" value="1"/>
</dbReference>
<dbReference type="PRINTS" id="PR00344">
    <property type="entry name" value="BCTRLSENSOR"/>
</dbReference>
<keyword evidence="4" id="KW-1133">Transmembrane helix</keyword>
<sequence length="495" mass="55396">MQNKKYTYLIYFIAAVIAATLAIQVYWNFKNYQAGKQQLINEVQSSLDLAIDNYFIDLAEKNTVGLAYDGDILNNKGLDTITKRLDFSTDGLSGLDSIDPEDLHEIKIFRGLRALNIDTLASSIKITSDDRKDVVESFLNPRNTDSLKGKFALANRIIISITTDSIEIPEMNRYIREQLDQKKLDLDYAYRFLKKNGTNQSYNLNKIDTTALKAEAKSAYLPNKSNFTLYYSNIAGTVWQRNLLGILLSTLLVASVIACLLFLLNIIKRQKQLAEVKNDLISNITHEFKTPIATISVALEGIKNFNTENDPVKTGNYVNTSANQLNKLSMMVEKLLETATLDGDDLSLNIEAINLNELLQNLINKHQTLAPQKSFTFQHPENDMILNADPFHLENALNNLLDNAVKYGGESISVTLKSVAKEVIIEVADSGNTLGRAEAKQLFEKFYRVPKGNTHDVKGFGIGLYYTKKIIEKHGGSINVATAPQTTFKIELPHG</sequence>
<gene>
    <name evidence="6" type="ORF">LLW17_04320</name>
</gene>
<dbReference type="Proteomes" id="UP001197770">
    <property type="component" value="Unassembled WGS sequence"/>
</dbReference>
<evidence type="ECO:0000256" key="2">
    <source>
        <dbReference type="ARBA" id="ARBA00012438"/>
    </source>
</evidence>
<keyword evidence="6" id="KW-0808">Transferase</keyword>
<dbReference type="Pfam" id="PF00512">
    <property type="entry name" value="HisKA"/>
    <property type="match status" value="1"/>
</dbReference>
<dbReference type="InterPro" id="IPR004358">
    <property type="entry name" value="Sig_transdc_His_kin-like_C"/>
</dbReference>
<keyword evidence="6" id="KW-0418">Kinase</keyword>
<name>A0ABS8GS17_9FLAO</name>
<dbReference type="InterPro" id="IPR003594">
    <property type="entry name" value="HATPase_dom"/>
</dbReference>
<dbReference type="SMART" id="SM00387">
    <property type="entry name" value="HATPase_c"/>
    <property type="match status" value="1"/>
</dbReference>
<comment type="catalytic activity">
    <reaction evidence="1">
        <text>ATP + protein L-histidine = ADP + protein N-phospho-L-histidine.</text>
        <dbReference type="EC" id="2.7.13.3"/>
    </reaction>
</comment>
<evidence type="ECO:0000259" key="5">
    <source>
        <dbReference type="PROSITE" id="PS50109"/>
    </source>
</evidence>
<feature type="transmembrane region" description="Helical" evidence="4">
    <location>
        <begin position="243"/>
        <end position="267"/>
    </location>
</feature>
<proteinExistence type="predicted"/>